<reference evidence="2" key="1">
    <citation type="submission" date="2016-11" db="EMBL/GenBank/DDBJ databases">
        <authorList>
            <person name="Varghese N."/>
            <person name="Submissions S."/>
        </authorList>
    </citation>
    <scope>NUCLEOTIDE SEQUENCE [LARGE SCALE GENOMIC DNA]</scope>
    <source>
        <strain evidence="2">CGMCC 1.10835</strain>
    </source>
</reference>
<proteinExistence type="predicted"/>
<evidence type="ECO:0000313" key="1">
    <source>
        <dbReference type="EMBL" id="SHK07024.1"/>
    </source>
</evidence>
<dbReference type="AlphaFoldDB" id="A0A1M6PGH7"/>
<protein>
    <submittedName>
        <fullName evidence="1">Uncharacterized protein</fullName>
    </submittedName>
</protein>
<dbReference type="EMBL" id="FRAQ01000001">
    <property type="protein sequence ID" value="SHK07024.1"/>
    <property type="molecule type" value="Genomic_DNA"/>
</dbReference>
<organism evidence="1 2">
    <name type="scientific">Marinobacter antarcticus</name>
    <dbReference type="NCBI Taxonomy" id="564117"/>
    <lineage>
        <taxon>Bacteria</taxon>
        <taxon>Pseudomonadati</taxon>
        <taxon>Pseudomonadota</taxon>
        <taxon>Gammaproteobacteria</taxon>
        <taxon>Pseudomonadales</taxon>
        <taxon>Marinobacteraceae</taxon>
        <taxon>Marinobacter</taxon>
    </lineage>
</organism>
<sequence>MSLKPGLVCITSNLDSRAGAIKRSILREMNRESDQVRKQACCVEQGVVQDKADISDAAGQKELSPHGCEHFS</sequence>
<name>A0A1M6PGH7_9GAMM</name>
<evidence type="ECO:0000313" key="2">
    <source>
        <dbReference type="Proteomes" id="UP000184497"/>
    </source>
</evidence>
<dbReference type="Proteomes" id="UP000184497">
    <property type="component" value="Unassembled WGS sequence"/>
</dbReference>
<keyword evidence="2" id="KW-1185">Reference proteome</keyword>
<accession>A0A1M6PGH7</accession>
<gene>
    <name evidence="1" type="ORF">SAMN05216369_0283</name>
</gene>